<dbReference type="Gene3D" id="3.40.980.10">
    <property type="entry name" value="MoaB/Mog-like domain"/>
    <property type="match status" value="1"/>
</dbReference>
<dbReference type="InterPro" id="IPR001453">
    <property type="entry name" value="MoaB/Mog_dom"/>
</dbReference>
<evidence type="ECO:0000259" key="1">
    <source>
        <dbReference type="Pfam" id="PF00994"/>
    </source>
</evidence>
<accession>A0A843YF39</accession>
<dbReference type="CDD" id="cd03522">
    <property type="entry name" value="MoeA_like"/>
    <property type="match status" value="1"/>
</dbReference>
<organism evidence="2 3">
    <name type="scientific">Tritonibacter litoralis</name>
    <dbReference type="NCBI Taxonomy" id="2662264"/>
    <lineage>
        <taxon>Bacteria</taxon>
        <taxon>Pseudomonadati</taxon>
        <taxon>Pseudomonadota</taxon>
        <taxon>Alphaproteobacteria</taxon>
        <taxon>Rhodobacterales</taxon>
        <taxon>Paracoccaceae</taxon>
        <taxon>Tritonibacter</taxon>
    </lineage>
</organism>
<name>A0A843YF39_9RHOB</name>
<keyword evidence="3" id="KW-1185">Reference proteome</keyword>
<dbReference type="EMBL" id="WIBF01000001">
    <property type="protein sequence ID" value="MQQ07457.1"/>
    <property type="molecule type" value="Genomic_DNA"/>
</dbReference>
<dbReference type="Pfam" id="PF00994">
    <property type="entry name" value="MoCF_biosynth"/>
    <property type="match status" value="1"/>
</dbReference>
<proteinExistence type="predicted"/>
<dbReference type="Proteomes" id="UP000444174">
    <property type="component" value="Unassembled WGS sequence"/>
</dbReference>
<evidence type="ECO:0000313" key="2">
    <source>
        <dbReference type="EMBL" id="MQQ07457.1"/>
    </source>
</evidence>
<comment type="caution">
    <text evidence="2">The sequence shown here is derived from an EMBL/GenBank/DDBJ whole genome shotgun (WGS) entry which is preliminary data.</text>
</comment>
<sequence>MKFGPVPLDDAQGALLAHSITTPNGKLRKGCQLTSQDLQDLRASGLDQVVVAQLGRGDLHEDAAALALAEQVAPDPAALGLRVVAAGAGRVNLYAQAPGVMQVDAVKIAALNAVDPMVTIATVPDCHRVDAGTMVATVKIISYGVATTSISVAGAAAVGALLLRPSLLRSATLIETLVPGQIRSDKGRAAMAGRLERMGAALTPPVIVPHTETALAEALSATLLVAEAELVLILTGSATSDAMDVAPNALRLAGGVVERFGMPVDPGNLLFLGHLGERPVIGLPGCARSPALNGADWVLERVLCGLRVTGADIAAMGVGGLLKEIPTRPRPRRESDAER</sequence>
<dbReference type="AlphaFoldDB" id="A0A843YF39"/>
<gene>
    <name evidence="2" type="ORF">GFB49_03240</name>
</gene>
<dbReference type="SUPFAM" id="SSF53218">
    <property type="entry name" value="Molybdenum cofactor biosynthesis proteins"/>
    <property type="match status" value="1"/>
</dbReference>
<reference evidence="2 3" key="1">
    <citation type="submission" date="2019-10" db="EMBL/GenBank/DDBJ databases">
        <title>Epibacterium sp. nov., isolated from seawater.</title>
        <authorList>
            <person name="Zhang X."/>
            <person name="Li N."/>
        </authorList>
    </citation>
    <scope>NUCLEOTIDE SEQUENCE [LARGE SCALE GENOMIC DNA]</scope>
    <source>
        <strain evidence="2 3">SM1979</strain>
    </source>
</reference>
<dbReference type="InterPro" id="IPR036425">
    <property type="entry name" value="MoaB/Mog-like_dom_sf"/>
</dbReference>
<protein>
    <submittedName>
        <fullName evidence="2">Molybdopterin biosynthesis protein</fullName>
    </submittedName>
</protein>
<dbReference type="UniPathway" id="UPA00344"/>
<dbReference type="RefSeq" id="WP_153214336.1">
    <property type="nucleotide sequence ID" value="NZ_WIBF01000001.1"/>
</dbReference>
<evidence type="ECO:0000313" key="3">
    <source>
        <dbReference type="Proteomes" id="UP000444174"/>
    </source>
</evidence>
<feature type="domain" description="MoaB/Mog" evidence="1">
    <location>
        <begin position="176"/>
        <end position="289"/>
    </location>
</feature>